<dbReference type="InterPro" id="IPR036390">
    <property type="entry name" value="WH_DNA-bd_sf"/>
</dbReference>
<organism evidence="2 3">
    <name type="scientific">Nonomuraea cypriaca</name>
    <dbReference type="NCBI Taxonomy" id="1187855"/>
    <lineage>
        <taxon>Bacteria</taxon>
        <taxon>Bacillati</taxon>
        <taxon>Actinomycetota</taxon>
        <taxon>Actinomycetes</taxon>
        <taxon>Streptosporangiales</taxon>
        <taxon>Streptosporangiaceae</taxon>
        <taxon>Nonomuraea</taxon>
    </lineage>
</organism>
<dbReference type="SUPFAM" id="SSF46785">
    <property type="entry name" value="Winged helix' DNA-binding domain"/>
    <property type="match status" value="1"/>
</dbReference>
<dbReference type="InterPro" id="IPR036388">
    <property type="entry name" value="WH-like_DNA-bd_sf"/>
</dbReference>
<dbReference type="RefSeq" id="WP_195899733.1">
    <property type="nucleotide sequence ID" value="NZ_JADOGI010000135.1"/>
</dbReference>
<dbReference type="Proteomes" id="UP000605361">
    <property type="component" value="Unassembled WGS sequence"/>
</dbReference>
<accession>A0A931F457</accession>
<name>A0A931F457_9ACTN</name>
<comment type="caution">
    <text evidence="2">The sequence shown here is derived from an EMBL/GenBank/DDBJ whole genome shotgun (WGS) entry which is preliminary data.</text>
</comment>
<gene>
    <name evidence="2" type="ORF">ITP53_34970</name>
</gene>
<reference evidence="2" key="1">
    <citation type="submission" date="2020-11" db="EMBL/GenBank/DDBJ databases">
        <title>Whole-genome analyses of Nonomuraea sp. K274.</title>
        <authorList>
            <person name="Veyisoglu A."/>
        </authorList>
    </citation>
    <scope>NUCLEOTIDE SEQUENCE</scope>
    <source>
        <strain evidence="2">K274</strain>
    </source>
</reference>
<evidence type="ECO:0000313" key="3">
    <source>
        <dbReference type="Proteomes" id="UP000605361"/>
    </source>
</evidence>
<dbReference type="AlphaFoldDB" id="A0A931F457"/>
<dbReference type="Gene3D" id="1.10.10.10">
    <property type="entry name" value="Winged helix-like DNA-binding domain superfamily/Winged helix DNA-binding domain"/>
    <property type="match status" value="1"/>
</dbReference>
<proteinExistence type="predicted"/>
<dbReference type="EMBL" id="JADOGI010000135">
    <property type="protein sequence ID" value="MBF8190821.1"/>
    <property type="molecule type" value="Genomic_DNA"/>
</dbReference>
<evidence type="ECO:0000256" key="1">
    <source>
        <dbReference type="SAM" id="MobiDB-lite"/>
    </source>
</evidence>
<feature type="region of interest" description="Disordered" evidence="1">
    <location>
        <begin position="1"/>
        <end position="26"/>
    </location>
</feature>
<keyword evidence="3" id="KW-1185">Reference proteome</keyword>
<sequence length="113" mass="12611">MTLGGARADPAHERAGELDQLQAQPDHARINKLEQKGWVRREHYSGDRRGWPAVMTDDGQKALRDAAPRHVDSVREHLIDLLTPEQLRHLEDISQILLDHLTAPDASSSPGAE</sequence>
<protein>
    <recommendedName>
        <fullName evidence="4">MarR family transcriptional regulator</fullName>
    </recommendedName>
</protein>
<evidence type="ECO:0008006" key="4">
    <source>
        <dbReference type="Google" id="ProtNLM"/>
    </source>
</evidence>
<evidence type="ECO:0000313" key="2">
    <source>
        <dbReference type="EMBL" id="MBF8190821.1"/>
    </source>
</evidence>